<gene>
    <name evidence="1" type="ORF">BSYN_12670</name>
</gene>
<dbReference type="EMBL" id="AP028055">
    <property type="protein sequence ID" value="BEG99002.1"/>
    <property type="molecule type" value="Genomic_DNA"/>
</dbReference>
<reference evidence="1 2" key="1">
    <citation type="submission" date="2023-04" db="EMBL/GenBank/DDBJ databases">
        <title>Draft genome sequence of acteroides sedimenti strain YN3PY1.</title>
        <authorList>
            <person name="Yoshida N."/>
        </authorList>
    </citation>
    <scope>NUCLEOTIDE SEQUENCE [LARGE SCALE GENOMIC DNA]</scope>
    <source>
        <strain evidence="1 2">YN3PY1</strain>
    </source>
</reference>
<dbReference type="RefSeq" id="WP_353334207.1">
    <property type="nucleotide sequence ID" value="NZ_AP028055.1"/>
</dbReference>
<keyword evidence="2" id="KW-1185">Reference proteome</keyword>
<evidence type="ECO:0000313" key="2">
    <source>
        <dbReference type="Proteomes" id="UP001496674"/>
    </source>
</evidence>
<dbReference type="Proteomes" id="UP001496674">
    <property type="component" value="Chromosome"/>
</dbReference>
<protein>
    <submittedName>
        <fullName evidence="1">Uncharacterized protein</fullName>
    </submittedName>
</protein>
<sequence length="1124" mass="130151">MMGLDDIAISFAISYIAGSIPTLKDWLSRDKDLEIRLDKCYQKALKKWTVNDGISNSLSNRMFGHLSELKEYLLTKPTDKPKGLDELIAMWADELHNDQQCYSFILENKVDFISSKLDNYYTDLKNSILGQLKTIQEGVEFNGTKLDDISLLLQQISQKQQDGNAEEQIKFVKNLMETTIKDLVNSLHTSTALLILSQLEVIYSAVISKDTTIAIKIEQQKQLCISLMEGKLKIEAVDMEKAEKDMQNIAVPDTLTLENLKNWHNALSLYRIKLGPMVVMSREYVMERPGYKEAFAAANKFYTLLNRTEIVNGFPILRALYCYWGFLVKGDNAWLIEYQNIDKSALGEQKYYFQLIEAAMLFMVDKPEEAFAFAVSIKDGIDASYVDFLILLGYHTKNMDYTIWALNLAIEKQIKVEQYGSKFLAFSVNKDTANQFLAIVPQLQFENEAEKNIVIQLCNSSIGHVIDTSEFKEKTETVSETMLAYAAMLMALNNEVDLAFKLLNPKIEVGKMDLKQRLFIDILCMSVEHKPHLYRLLQQNREQGVTNDEQLLLKEFELAMEVSDFEVALKAISILYSRKPNDEMLFVNYINALSRVCPEELSALQEKVKHFNFTHPDAVMHVYSDYAENNYLEFATEFIVLKQRSMDVEELKHFFYVQCTTGFIQPIVNKEYEHAEEGLSVLYSVGEEKNVVIVKSTTPLGKVLIGKKKGDVLNFQEKELHIEAIFSKFYKESSDYIKEVLCQGGNKFMRMGKIDMEHPLESLEAMLKEIDPECVNYEQRKRDALQKYENDEIGLSQLVDDNHIMGSYYKMLFTPFKIHVIPAYIYDSRCSDIKPNTKFVLDLPACIMLFEFAQKTGCKFRTRFQVSKYLYEFVKQTKRHARRDMNLDFFDGIKSGHVKRFNEYVDVDCEMRLEALIEWIDHSCDIEVTTDALAISKANESQMNALFSNTIVSLMNTDNYLVSDESIYDRLLGNIQMISTEAFIHLKEDKQLAKLYSEFLFECRFEGVYIESDFIINEYFKMEKGEENKFHDVIQNGYRNPYMLINTINAGLKIAQLSLDISLVRITLTNMFAMILKNYNDISFNTEEWQNIDIQLNRPFFNFKLVRECLNDAKMIRKSRLSIE</sequence>
<name>A0ABN6Z4H8_9BACE</name>
<accession>A0ABN6Z4H8</accession>
<evidence type="ECO:0000313" key="1">
    <source>
        <dbReference type="EMBL" id="BEG99002.1"/>
    </source>
</evidence>
<proteinExistence type="predicted"/>
<organism evidence="1 2">
    <name type="scientific">Bacteroides sedimenti</name>
    <dbReference type="NCBI Taxonomy" id="2136147"/>
    <lineage>
        <taxon>Bacteria</taxon>
        <taxon>Pseudomonadati</taxon>
        <taxon>Bacteroidota</taxon>
        <taxon>Bacteroidia</taxon>
        <taxon>Bacteroidales</taxon>
        <taxon>Bacteroidaceae</taxon>
        <taxon>Bacteroides</taxon>
    </lineage>
</organism>